<evidence type="ECO:0000256" key="1">
    <source>
        <dbReference type="ARBA" id="ARBA00022723"/>
    </source>
</evidence>
<name>A0A3N9PBE6_9BACL</name>
<dbReference type="InterPro" id="IPR029052">
    <property type="entry name" value="Metallo-depent_PP-like"/>
</dbReference>
<organism evidence="5 6">
    <name type="scientific">Paenibacillus rhizophilus</name>
    <dbReference type="NCBI Taxonomy" id="1850366"/>
    <lineage>
        <taxon>Bacteria</taxon>
        <taxon>Bacillati</taxon>
        <taxon>Bacillota</taxon>
        <taxon>Bacilli</taxon>
        <taxon>Bacillales</taxon>
        <taxon>Paenibacillaceae</taxon>
        <taxon>Paenibacillus</taxon>
    </lineage>
</organism>
<dbReference type="OrthoDB" id="9780884at2"/>
<sequence length="290" mass="31681">MVGDKRRTAAEDAMVAVWALLLTAAGLAAIGSVMLAGAFRSHLVKTDIELESLPGPFDGYRILLVTDIHRRSLPQGMLSGLKGKVDLVLVGGDMTEKSSPLQRLHANMALLSSIGPVYAVHGNHDYKAEIEEVDRILEKNGVRLLADENIPLKKGGTELWLTGVDYPRTGGKVAYAPLPGMPPGKERECRMILVHDPMWLLKRETVPADLILSGHTHGGQVVLPFIGRRHVEAFYHTYSAGMFLWPKGDGTGKKAKLLISRGFGTAHLPLRWRSPAELNILTLRRPAAGR</sequence>
<feature type="transmembrane region" description="Helical" evidence="3">
    <location>
        <begin position="15"/>
        <end position="39"/>
    </location>
</feature>
<evidence type="ECO:0000313" key="6">
    <source>
        <dbReference type="Proteomes" id="UP000282529"/>
    </source>
</evidence>
<evidence type="ECO:0000256" key="3">
    <source>
        <dbReference type="SAM" id="Phobius"/>
    </source>
</evidence>
<dbReference type="InterPro" id="IPR004843">
    <property type="entry name" value="Calcineurin-like_PHP"/>
</dbReference>
<dbReference type="PANTHER" id="PTHR31302">
    <property type="entry name" value="TRANSMEMBRANE PROTEIN WITH METALLOPHOSPHOESTERASE DOMAIN-RELATED"/>
    <property type="match status" value="1"/>
</dbReference>
<evidence type="ECO:0000256" key="2">
    <source>
        <dbReference type="ARBA" id="ARBA00022801"/>
    </source>
</evidence>
<dbReference type="Pfam" id="PF00149">
    <property type="entry name" value="Metallophos"/>
    <property type="match status" value="1"/>
</dbReference>
<dbReference type="GO" id="GO:0046872">
    <property type="term" value="F:metal ion binding"/>
    <property type="evidence" value="ECO:0007669"/>
    <property type="project" value="UniProtKB-KW"/>
</dbReference>
<dbReference type="Proteomes" id="UP000282529">
    <property type="component" value="Unassembled WGS sequence"/>
</dbReference>
<proteinExistence type="predicted"/>
<dbReference type="PANTHER" id="PTHR31302:SF31">
    <property type="entry name" value="PHOSPHODIESTERASE YAEI"/>
    <property type="match status" value="1"/>
</dbReference>
<protein>
    <submittedName>
        <fullName evidence="5">Metallophosphoesterase</fullName>
    </submittedName>
</protein>
<dbReference type="InterPro" id="IPR051158">
    <property type="entry name" value="Metallophosphoesterase_sf"/>
</dbReference>
<gene>
    <name evidence="5" type="ORF">EH198_00280</name>
</gene>
<dbReference type="GO" id="GO:0016020">
    <property type="term" value="C:membrane"/>
    <property type="evidence" value="ECO:0007669"/>
    <property type="project" value="GOC"/>
</dbReference>
<dbReference type="Gene3D" id="3.60.21.10">
    <property type="match status" value="1"/>
</dbReference>
<dbReference type="EMBL" id="RQPI01000001">
    <property type="protein sequence ID" value="RQW12905.1"/>
    <property type="molecule type" value="Genomic_DNA"/>
</dbReference>
<keyword evidence="1" id="KW-0479">Metal-binding</keyword>
<keyword evidence="6" id="KW-1185">Reference proteome</keyword>
<keyword evidence="3" id="KW-0812">Transmembrane</keyword>
<accession>A0A3N9PBE6</accession>
<evidence type="ECO:0000259" key="4">
    <source>
        <dbReference type="Pfam" id="PF00149"/>
    </source>
</evidence>
<keyword evidence="3" id="KW-0472">Membrane</keyword>
<evidence type="ECO:0000313" key="5">
    <source>
        <dbReference type="EMBL" id="RQW12905.1"/>
    </source>
</evidence>
<keyword evidence="2" id="KW-0378">Hydrolase</keyword>
<dbReference type="AlphaFoldDB" id="A0A3N9PBE6"/>
<feature type="domain" description="Calcineurin-like phosphoesterase" evidence="4">
    <location>
        <begin position="61"/>
        <end position="218"/>
    </location>
</feature>
<comment type="caution">
    <text evidence="5">The sequence shown here is derived from an EMBL/GenBank/DDBJ whole genome shotgun (WGS) entry which is preliminary data.</text>
</comment>
<dbReference type="GO" id="GO:0008758">
    <property type="term" value="F:UDP-2,3-diacylglucosamine hydrolase activity"/>
    <property type="evidence" value="ECO:0007669"/>
    <property type="project" value="TreeGrafter"/>
</dbReference>
<dbReference type="SUPFAM" id="SSF56300">
    <property type="entry name" value="Metallo-dependent phosphatases"/>
    <property type="match status" value="1"/>
</dbReference>
<dbReference type="GO" id="GO:0009245">
    <property type="term" value="P:lipid A biosynthetic process"/>
    <property type="evidence" value="ECO:0007669"/>
    <property type="project" value="TreeGrafter"/>
</dbReference>
<keyword evidence="3" id="KW-1133">Transmembrane helix</keyword>
<reference evidence="5 6" key="1">
    <citation type="submission" date="2018-11" db="EMBL/GenBank/DDBJ databases">
        <title>Genome sequence of strain 7197.</title>
        <authorList>
            <person name="Gao J."/>
            <person name="Sun J."/>
        </authorList>
    </citation>
    <scope>NUCLEOTIDE SEQUENCE [LARGE SCALE GENOMIC DNA]</scope>
    <source>
        <strain evidence="5 6">7197</strain>
    </source>
</reference>